<dbReference type="Pfam" id="PF12728">
    <property type="entry name" value="HTH_17"/>
    <property type="match status" value="1"/>
</dbReference>
<dbReference type="EMBL" id="ATHJ01000076">
    <property type="protein sequence ID" value="EPR41359.1"/>
    <property type="molecule type" value="Genomic_DNA"/>
</dbReference>
<dbReference type="Proteomes" id="UP000014977">
    <property type="component" value="Unassembled WGS sequence"/>
</dbReference>
<evidence type="ECO:0000259" key="1">
    <source>
        <dbReference type="PROSITE" id="PS51094"/>
    </source>
</evidence>
<keyword evidence="3" id="KW-1185">Reference proteome</keyword>
<proteinExistence type="predicted"/>
<accession>S7V474</accession>
<reference evidence="2 3" key="1">
    <citation type="journal article" date="2013" name="Genome Announc.">
        <title>Draft genome sequences for three mercury-methylating, sulfate-reducing bacteria.</title>
        <authorList>
            <person name="Brown S.D."/>
            <person name="Hurt R.A.Jr."/>
            <person name="Gilmour C.C."/>
            <person name="Elias D.A."/>
        </authorList>
    </citation>
    <scope>NUCLEOTIDE SEQUENCE [LARGE SCALE GENOMIC DNA]</scope>
    <source>
        <strain evidence="2 3">DSM 2059</strain>
    </source>
</reference>
<name>S7V474_DESML</name>
<sequence>MLIPIIIPIAVLACVEVMKLTINDVARSLDLPLSTVERWIRQGRIPIKRSGQTYTVDRTALEKWAKSHKLAFSLQDAPAAPGADAVGVPDSETLLSAMKRGEILYGIHGDTTDEVLASAVEAMTVFPAEVKTELLERLLERERLTSTGIGKGVAIPHPRMPFLDEIDQSVIVTGFLDKPIDYLAVDSRPVFVLFFLLSPTPKQHLQILSRLSFCVRDDAFVSFLKTIPDPDAFEARIEAFERTMNKKGLV</sequence>
<dbReference type="Pfam" id="PF00359">
    <property type="entry name" value="PTS_EIIA_2"/>
    <property type="match status" value="1"/>
</dbReference>
<dbReference type="Gene3D" id="3.40.930.10">
    <property type="entry name" value="Mannitol-specific EII, Chain A"/>
    <property type="match status" value="1"/>
</dbReference>
<protein>
    <submittedName>
        <fullName evidence="2">Putative PTS IIA-like nitrogen-regulatory protein PtsN</fullName>
    </submittedName>
</protein>
<dbReference type="SUPFAM" id="SSF55804">
    <property type="entry name" value="Phoshotransferase/anion transport protein"/>
    <property type="match status" value="1"/>
</dbReference>
<dbReference type="InterPro" id="IPR009061">
    <property type="entry name" value="DNA-bd_dom_put_sf"/>
</dbReference>
<dbReference type="InterPro" id="IPR016152">
    <property type="entry name" value="PTrfase/Anion_transptr"/>
</dbReference>
<dbReference type="STRING" id="897.B2D07_06375"/>
<dbReference type="PROSITE" id="PS51094">
    <property type="entry name" value="PTS_EIIA_TYPE_2"/>
    <property type="match status" value="1"/>
</dbReference>
<dbReference type="PANTHER" id="PTHR47738">
    <property type="entry name" value="PTS SYSTEM FRUCTOSE-LIKE EIIA COMPONENT-RELATED"/>
    <property type="match status" value="1"/>
</dbReference>
<dbReference type="InterPro" id="IPR002178">
    <property type="entry name" value="PTS_EIIA_type-2_dom"/>
</dbReference>
<dbReference type="InterPro" id="IPR051541">
    <property type="entry name" value="PTS_SugarTrans_NitroReg"/>
</dbReference>
<evidence type="ECO:0000313" key="3">
    <source>
        <dbReference type="Proteomes" id="UP000014977"/>
    </source>
</evidence>
<dbReference type="eggNOG" id="COG1762">
    <property type="taxonomic scope" value="Bacteria"/>
</dbReference>
<dbReference type="NCBIfam" id="TIGR01764">
    <property type="entry name" value="excise"/>
    <property type="match status" value="1"/>
</dbReference>
<feature type="domain" description="PTS EIIA type-2" evidence="1">
    <location>
        <begin position="96"/>
        <end position="240"/>
    </location>
</feature>
<comment type="caution">
    <text evidence="2">The sequence shown here is derived from an EMBL/GenBank/DDBJ whole genome shotgun (WGS) entry which is preliminary data.</text>
</comment>
<dbReference type="PANTHER" id="PTHR47738:SF1">
    <property type="entry name" value="NITROGEN REGULATORY PROTEIN"/>
    <property type="match status" value="1"/>
</dbReference>
<dbReference type="SUPFAM" id="SSF46955">
    <property type="entry name" value="Putative DNA-binding domain"/>
    <property type="match status" value="1"/>
</dbReference>
<organism evidence="2 3">
    <name type="scientific">Desulfococcus multivorans DSM 2059</name>
    <dbReference type="NCBI Taxonomy" id="1121405"/>
    <lineage>
        <taxon>Bacteria</taxon>
        <taxon>Pseudomonadati</taxon>
        <taxon>Thermodesulfobacteriota</taxon>
        <taxon>Desulfobacteria</taxon>
        <taxon>Desulfobacterales</taxon>
        <taxon>Desulfococcaceae</taxon>
        <taxon>Desulfococcus</taxon>
    </lineage>
</organism>
<dbReference type="GO" id="GO:0030295">
    <property type="term" value="F:protein kinase activator activity"/>
    <property type="evidence" value="ECO:0007669"/>
    <property type="project" value="TreeGrafter"/>
</dbReference>
<dbReference type="InterPro" id="IPR041657">
    <property type="entry name" value="HTH_17"/>
</dbReference>
<dbReference type="AlphaFoldDB" id="S7V474"/>
<dbReference type="InterPro" id="IPR010093">
    <property type="entry name" value="SinI_DNA-bd"/>
</dbReference>
<evidence type="ECO:0000313" key="2">
    <source>
        <dbReference type="EMBL" id="EPR41359.1"/>
    </source>
</evidence>
<gene>
    <name evidence="2" type="ORF">dsmv_2140</name>
</gene>
<dbReference type="GO" id="GO:0003677">
    <property type="term" value="F:DNA binding"/>
    <property type="evidence" value="ECO:0007669"/>
    <property type="project" value="InterPro"/>
</dbReference>